<organism evidence="1 2">
    <name type="scientific">Aspergillus tanneri</name>
    <dbReference type="NCBI Taxonomy" id="1220188"/>
    <lineage>
        <taxon>Eukaryota</taxon>
        <taxon>Fungi</taxon>
        <taxon>Dikarya</taxon>
        <taxon>Ascomycota</taxon>
        <taxon>Pezizomycotina</taxon>
        <taxon>Eurotiomycetes</taxon>
        <taxon>Eurotiomycetidae</taxon>
        <taxon>Eurotiales</taxon>
        <taxon>Aspergillaceae</taxon>
        <taxon>Aspergillus</taxon>
        <taxon>Aspergillus subgen. Circumdati</taxon>
    </lineage>
</organism>
<evidence type="ECO:0000313" key="2">
    <source>
        <dbReference type="Proteomes" id="UP000308092"/>
    </source>
</evidence>
<proteinExistence type="predicted"/>
<dbReference type="EMBL" id="SOSA01000277">
    <property type="protein sequence ID" value="THC93226.1"/>
    <property type="molecule type" value="Genomic_DNA"/>
</dbReference>
<dbReference type="VEuPathDB" id="FungiDB:EYZ11_007280"/>
<accession>A0A4S3JDB4</accession>
<name>A0A4S3JDB4_9EURO</name>
<gene>
    <name evidence="1" type="ORF">EYZ11_007280</name>
</gene>
<protein>
    <submittedName>
        <fullName evidence="1">Uncharacterized protein</fullName>
    </submittedName>
</protein>
<dbReference type="AlphaFoldDB" id="A0A4S3JDB4"/>
<reference evidence="1 2" key="1">
    <citation type="submission" date="2019-03" db="EMBL/GenBank/DDBJ databases">
        <title>The genome sequence of a newly discovered highly antifungal drug resistant Aspergillus species, Aspergillus tanneri NIH 1004.</title>
        <authorList>
            <person name="Mounaud S."/>
            <person name="Singh I."/>
            <person name="Joardar V."/>
            <person name="Pakala S."/>
            <person name="Pakala S."/>
            <person name="Venepally P."/>
            <person name="Hoover J."/>
            <person name="Nierman W."/>
            <person name="Chung J."/>
            <person name="Losada L."/>
        </authorList>
    </citation>
    <scope>NUCLEOTIDE SEQUENCE [LARGE SCALE GENOMIC DNA]</scope>
    <source>
        <strain evidence="1 2">NIH1004</strain>
    </source>
</reference>
<evidence type="ECO:0000313" key="1">
    <source>
        <dbReference type="EMBL" id="THC93226.1"/>
    </source>
</evidence>
<keyword evidence="2" id="KW-1185">Reference proteome</keyword>
<dbReference type="Proteomes" id="UP000308092">
    <property type="component" value="Unassembled WGS sequence"/>
</dbReference>
<comment type="caution">
    <text evidence="1">The sequence shown here is derived from an EMBL/GenBank/DDBJ whole genome shotgun (WGS) entry which is preliminary data.</text>
</comment>
<sequence length="28" mass="2909">MNTSTGFVANFPSIGIDLQSVSEKATHG</sequence>